<dbReference type="Proteomes" id="UP000070401">
    <property type="component" value="Unassembled WGS sequence"/>
</dbReference>
<evidence type="ECO:0000313" key="8">
    <source>
        <dbReference type="Proteomes" id="UP000070401"/>
    </source>
</evidence>
<comment type="subcellular location">
    <subcellularLocation>
        <location evidence="1">Cell outer membrane</location>
        <topology evidence="1">Lipid-anchor</topology>
    </subcellularLocation>
</comment>
<reference evidence="8" key="1">
    <citation type="submission" date="2016-01" db="EMBL/GenBank/DDBJ databases">
        <authorList>
            <person name="Mitreva M."/>
            <person name="Pepin K.H."/>
            <person name="Mihindukulasuriya K.A."/>
            <person name="Fulton R."/>
            <person name="Fronick C."/>
            <person name="O'Laughlin M."/>
            <person name="Miner T."/>
            <person name="Herter B."/>
            <person name="Rosa B.A."/>
            <person name="Cordes M."/>
            <person name="Tomlinson C."/>
            <person name="Wollam A."/>
            <person name="Palsikar V.B."/>
            <person name="Mardis E.R."/>
            <person name="Wilson R.K."/>
        </authorList>
    </citation>
    <scope>NUCLEOTIDE SEQUENCE [LARGE SCALE GENOMIC DNA]</scope>
    <source>
        <strain evidence="8">MJR7757B</strain>
    </source>
</reference>
<dbReference type="Pfam" id="PF05818">
    <property type="entry name" value="TraT"/>
    <property type="match status" value="1"/>
</dbReference>
<keyword evidence="5" id="KW-0449">Lipoprotein</keyword>
<sequence length="255" mass="27508">MLKYIKSNINKRGKIKMRKFFKTILFSLILIFTFVSCSTLHTVVSKRNLDVQTKMSDTIWLEPAAANERTVFVQIRNTSGKNLNIEQKITNVLTSKGYRIVNNPAEAKYWLQANILKVDKVNLDSDNGFSDAALGAGIGGVLGAQRSGGASTAIGWGLAGAAIGTLADALVDDTAYAMVTDILITEKTGRNVQTSTRNSVKQGNSGSMTSTSTASSNMEKYSTRVLSTANQVNLNFNSAIPLLEDELGKVIAGIF</sequence>
<evidence type="ECO:0000256" key="3">
    <source>
        <dbReference type="ARBA" id="ARBA00023136"/>
    </source>
</evidence>
<keyword evidence="3" id="KW-0472">Membrane</keyword>
<feature type="compositionally biased region" description="Low complexity" evidence="6">
    <location>
        <begin position="203"/>
        <end position="216"/>
    </location>
</feature>
<gene>
    <name evidence="7" type="ORF">HMPREF3221_00651</name>
</gene>
<dbReference type="EMBL" id="LRPY01000058">
    <property type="protein sequence ID" value="KXA24052.1"/>
    <property type="molecule type" value="Genomic_DNA"/>
</dbReference>
<dbReference type="AlphaFoldDB" id="A0A133P669"/>
<dbReference type="GO" id="GO:0009279">
    <property type="term" value="C:cell outer membrane"/>
    <property type="evidence" value="ECO:0007669"/>
    <property type="project" value="UniProtKB-SubCell"/>
</dbReference>
<name>A0A133P669_FUSNU</name>
<proteinExistence type="predicted"/>
<evidence type="ECO:0000256" key="5">
    <source>
        <dbReference type="ARBA" id="ARBA00023288"/>
    </source>
</evidence>
<dbReference type="eggNOG" id="ENOG502ZAYY">
    <property type="taxonomic scope" value="Bacteria"/>
</dbReference>
<dbReference type="PATRIC" id="fig|851.8.peg.657"/>
<organism evidence="7 8">
    <name type="scientific">Fusobacterium nucleatum</name>
    <dbReference type="NCBI Taxonomy" id="851"/>
    <lineage>
        <taxon>Bacteria</taxon>
        <taxon>Fusobacteriati</taxon>
        <taxon>Fusobacteriota</taxon>
        <taxon>Fusobacteriia</taxon>
        <taxon>Fusobacteriales</taxon>
        <taxon>Fusobacteriaceae</taxon>
        <taxon>Fusobacterium</taxon>
    </lineage>
</organism>
<evidence type="ECO:0000256" key="2">
    <source>
        <dbReference type="ARBA" id="ARBA00022729"/>
    </source>
</evidence>
<comment type="caution">
    <text evidence="7">The sequence shown here is derived from an EMBL/GenBank/DDBJ whole genome shotgun (WGS) entry which is preliminary data.</text>
</comment>
<evidence type="ECO:0000256" key="6">
    <source>
        <dbReference type="SAM" id="MobiDB-lite"/>
    </source>
</evidence>
<dbReference type="STRING" id="1408287.GCA_000493815_00709"/>
<evidence type="ECO:0000313" key="7">
    <source>
        <dbReference type="EMBL" id="KXA24052.1"/>
    </source>
</evidence>
<dbReference type="PIRSF" id="PIRSF002859">
    <property type="entry name" value="Lipo_traT"/>
    <property type="match status" value="1"/>
</dbReference>
<protein>
    <recommendedName>
        <fullName evidence="9">Complement resistance protein TraT</fullName>
    </recommendedName>
</protein>
<accession>A0A133P669</accession>
<evidence type="ECO:0000256" key="1">
    <source>
        <dbReference type="ARBA" id="ARBA00004459"/>
    </source>
</evidence>
<feature type="region of interest" description="Disordered" evidence="6">
    <location>
        <begin position="193"/>
        <end position="216"/>
    </location>
</feature>
<evidence type="ECO:0000256" key="4">
    <source>
        <dbReference type="ARBA" id="ARBA00023139"/>
    </source>
</evidence>
<evidence type="ECO:0008006" key="9">
    <source>
        <dbReference type="Google" id="ProtNLM"/>
    </source>
</evidence>
<keyword evidence="4" id="KW-0564">Palmitate</keyword>
<keyword evidence="2" id="KW-0732">Signal</keyword>
<dbReference type="InterPro" id="IPR008874">
    <property type="entry name" value="TraT_complement-R"/>
</dbReference>
<keyword evidence="8" id="KW-1185">Reference proteome</keyword>
<feature type="compositionally biased region" description="Polar residues" evidence="6">
    <location>
        <begin position="193"/>
        <end position="202"/>
    </location>
</feature>